<dbReference type="EMBL" id="FCNX02000002">
    <property type="protein sequence ID" value="SAK50187.1"/>
    <property type="molecule type" value="Genomic_DNA"/>
</dbReference>
<keyword evidence="1" id="KW-0812">Transmembrane</keyword>
<accession>A0A157ZZ81</accession>
<dbReference type="RefSeq" id="WP_061133692.1">
    <property type="nucleotide sequence ID" value="NZ_FCNX02000002.1"/>
</dbReference>
<gene>
    <name evidence="2" type="ORF">AWB77_01219</name>
</gene>
<evidence type="ECO:0000313" key="3">
    <source>
        <dbReference type="Proteomes" id="UP000054903"/>
    </source>
</evidence>
<keyword evidence="3" id="KW-1185">Reference proteome</keyword>
<protein>
    <recommendedName>
        <fullName evidence="4">DUF4239 domain-containing protein</fullName>
    </recommendedName>
</protein>
<evidence type="ECO:0008006" key="4">
    <source>
        <dbReference type="Google" id="ProtNLM"/>
    </source>
</evidence>
<reference evidence="2" key="1">
    <citation type="submission" date="2016-01" db="EMBL/GenBank/DDBJ databases">
        <authorList>
            <person name="Peeters C."/>
        </authorList>
    </citation>
    <scope>NUCLEOTIDE SEQUENCE</scope>
    <source>
        <strain evidence="2">LMG 29320</strain>
    </source>
</reference>
<comment type="caution">
    <text evidence="2">The sequence shown here is derived from an EMBL/GenBank/DDBJ whole genome shotgun (WGS) entry which is preliminary data.</text>
</comment>
<proteinExistence type="predicted"/>
<organism evidence="2 3">
    <name type="scientific">Caballeronia fortuita</name>
    <dbReference type="NCBI Taxonomy" id="1777138"/>
    <lineage>
        <taxon>Bacteria</taxon>
        <taxon>Pseudomonadati</taxon>
        <taxon>Pseudomonadota</taxon>
        <taxon>Betaproteobacteria</taxon>
        <taxon>Burkholderiales</taxon>
        <taxon>Burkholderiaceae</taxon>
        <taxon>Caballeronia</taxon>
    </lineage>
</organism>
<dbReference type="Pfam" id="PF14023">
    <property type="entry name" value="Bestrophin-like"/>
    <property type="match status" value="1"/>
</dbReference>
<name>A0A157ZZ81_9BURK</name>
<dbReference type="InterPro" id="IPR025333">
    <property type="entry name" value="DUF4239"/>
</dbReference>
<feature type="transmembrane region" description="Helical" evidence="1">
    <location>
        <begin position="41"/>
        <end position="60"/>
    </location>
</feature>
<evidence type="ECO:0000256" key="1">
    <source>
        <dbReference type="SAM" id="Phobius"/>
    </source>
</evidence>
<keyword evidence="1" id="KW-1133">Transmembrane helix</keyword>
<dbReference type="STRING" id="1777138.AWB77_01219"/>
<keyword evidence="1" id="KW-0472">Membrane</keyword>
<feature type="transmembrane region" description="Helical" evidence="1">
    <location>
        <begin position="208"/>
        <end position="227"/>
    </location>
</feature>
<dbReference type="AlphaFoldDB" id="A0A157ZZ81"/>
<dbReference type="Proteomes" id="UP000054903">
    <property type="component" value="Unassembled WGS sequence"/>
</dbReference>
<feature type="transmembrane region" description="Helical" evidence="1">
    <location>
        <begin position="182"/>
        <end position="202"/>
    </location>
</feature>
<dbReference type="OrthoDB" id="4711656at2"/>
<sequence>MSHLIFALGVLLLMFASSLAGLALARLLPSHHLSKDSAKAIRLAIGLVATIAALVLGFLISSAKSSFDAINNDLVHNAANMIRLDGTLAQYGAEAQPLRATLRRDYGEWIDLLVARGSARAAGLDSPGIILRMEQFEHDVAMLAPKDDHQRALRARALAIADDVFASRSLALLQRGGSLPQALMFVLVFWLAIIFGTFGVLAPRNASVIVAFLACALCASGAVFLILEMDTPLDGIVRVSIGAMRDALARMGGV</sequence>
<evidence type="ECO:0000313" key="2">
    <source>
        <dbReference type="EMBL" id="SAK50187.1"/>
    </source>
</evidence>